<keyword evidence="3" id="KW-1185">Reference proteome</keyword>
<feature type="region of interest" description="Disordered" evidence="1">
    <location>
        <begin position="19"/>
        <end position="39"/>
    </location>
</feature>
<dbReference type="Proteomes" id="UP000772434">
    <property type="component" value="Unassembled WGS sequence"/>
</dbReference>
<name>A0A9P5Q507_9AGAR</name>
<accession>A0A9P5Q507</accession>
<dbReference type="OrthoDB" id="406156at2759"/>
<organism evidence="2 3">
    <name type="scientific">Rhodocollybia butyracea</name>
    <dbReference type="NCBI Taxonomy" id="206335"/>
    <lineage>
        <taxon>Eukaryota</taxon>
        <taxon>Fungi</taxon>
        <taxon>Dikarya</taxon>
        <taxon>Basidiomycota</taxon>
        <taxon>Agaricomycotina</taxon>
        <taxon>Agaricomycetes</taxon>
        <taxon>Agaricomycetidae</taxon>
        <taxon>Agaricales</taxon>
        <taxon>Marasmiineae</taxon>
        <taxon>Omphalotaceae</taxon>
        <taxon>Rhodocollybia</taxon>
    </lineage>
</organism>
<comment type="caution">
    <text evidence="2">The sequence shown here is derived from an EMBL/GenBank/DDBJ whole genome shotgun (WGS) entry which is preliminary data.</text>
</comment>
<dbReference type="AlphaFoldDB" id="A0A9P5Q507"/>
<proteinExistence type="predicted"/>
<evidence type="ECO:0000313" key="2">
    <source>
        <dbReference type="EMBL" id="KAF9078569.1"/>
    </source>
</evidence>
<dbReference type="EMBL" id="JADNRY010000001">
    <property type="protein sequence ID" value="KAF9078569.1"/>
    <property type="molecule type" value="Genomic_DNA"/>
</dbReference>
<evidence type="ECO:0000313" key="3">
    <source>
        <dbReference type="Proteomes" id="UP000772434"/>
    </source>
</evidence>
<sequence>MGDDEVKLAPLTESPLLQREGVKRRFEKDEDAPSMGEWRKARTSAYGQTALRKSDKEERIEEEIVTGVVVKHYN</sequence>
<protein>
    <submittedName>
        <fullName evidence="2">Uncharacterized protein</fullName>
    </submittedName>
</protein>
<reference evidence="2" key="1">
    <citation type="submission" date="2020-11" db="EMBL/GenBank/DDBJ databases">
        <authorList>
            <consortium name="DOE Joint Genome Institute"/>
            <person name="Ahrendt S."/>
            <person name="Riley R."/>
            <person name="Andreopoulos W."/>
            <person name="Labutti K."/>
            <person name="Pangilinan J."/>
            <person name="Ruiz-Duenas F.J."/>
            <person name="Barrasa J.M."/>
            <person name="Sanchez-Garcia M."/>
            <person name="Camarero S."/>
            <person name="Miyauchi S."/>
            <person name="Serrano A."/>
            <person name="Linde D."/>
            <person name="Babiker R."/>
            <person name="Drula E."/>
            <person name="Ayuso-Fernandez I."/>
            <person name="Pacheco R."/>
            <person name="Padilla G."/>
            <person name="Ferreira P."/>
            <person name="Barriuso J."/>
            <person name="Kellner H."/>
            <person name="Castanera R."/>
            <person name="Alfaro M."/>
            <person name="Ramirez L."/>
            <person name="Pisabarro A.G."/>
            <person name="Kuo A."/>
            <person name="Tritt A."/>
            <person name="Lipzen A."/>
            <person name="He G."/>
            <person name="Yan M."/>
            <person name="Ng V."/>
            <person name="Cullen D."/>
            <person name="Martin F."/>
            <person name="Rosso M.-N."/>
            <person name="Henrissat B."/>
            <person name="Hibbett D."/>
            <person name="Martinez A.T."/>
            <person name="Grigoriev I.V."/>
        </authorList>
    </citation>
    <scope>NUCLEOTIDE SEQUENCE</scope>
    <source>
        <strain evidence="2">AH 40177</strain>
    </source>
</reference>
<gene>
    <name evidence="2" type="ORF">BDP27DRAFT_1309807</name>
</gene>
<evidence type="ECO:0000256" key="1">
    <source>
        <dbReference type="SAM" id="MobiDB-lite"/>
    </source>
</evidence>